<organism evidence="2 3">
    <name type="scientific">Brevibacillus centrosporus</name>
    <dbReference type="NCBI Taxonomy" id="54910"/>
    <lineage>
        <taxon>Bacteria</taxon>
        <taxon>Bacillati</taxon>
        <taxon>Bacillota</taxon>
        <taxon>Bacilli</taxon>
        <taxon>Bacillales</taxon>
        <taxon>Paenibacillaceae</taxon>
        <taxon>Brevibacillus</taxon>
    </lineage>
</organism>
<gene>
    <name evidence="2" type="ORF">SAMN05518846_109107</name>
</gene>
<reference evidence="3" key="1">
    <citation type="submission" date="2016-10" db="EMBL/GenBank/DDBJ databases">
        <authorList>
            <person name="Varghese N."/>
            <person name="Submissions S."/>
        </authorList>
    </citation>
    <scope>NUCLEOTIDE SEQUENCE [LARGE SCALE GENOMIC DNA]</scope>
    <source>
        <strain evidence="3">OK042</strain>
    </source>
</reference>
<dbReference type="SUPFAM" id="SSF51230">
    <property type="entry name" value="Single hybrid motif"/>
    <property type="match status" value="1"/>
</dbReference>
<sequence>MKLHDIRELIKLVNQSSIEELEWEKGSTSIVIKKAAPVVVAAEMEPVAQVAEVETGYQEAAVTAEAAEQAPVVQEMIHTITSTSVGIFSTSVAAGQKVQSGDVVGRCTVDALQLSQDIVSPFDGEVVELLAEDGQLIDYGKALLTVKQG</sequence>
<feature type="domain" description="Lipoyl-binding" evidence="1">
    <location>
        <begin position="84"/>
        <end position="145"/>
    </location>
</feature>
<evidence type="ECO:0000313" key="2">
    <source>
        <dbReference type="EMBL" id="SFK15679.1"/>
    </source>
</evidence>
<accession>A0A1I3X8M2</accession>
<dbReference type="AlphaFoldDB" id="A0A1I3X8M2"/>
<evidence type="ECO:0000259" key="1">
    <source>
        <dbReference type="Pfam" id="PF00364"/>
    </source>
</evidence>
<dbReference type="EMBL" id="FORT01000009">
    <property type="protein sequence ID" value="SFK15679.1"/>
    <property type="molecule type" value="Genomic_DNA"/>
</dbReference>
<proteinExistence type="predicted"/>
<dbReference type="InterPro" id="IPR000089">
    <property type="entry name" value="Biotin_lipoyl"/>
</dbReference>
<name>A0A1I3X8M2_9BACL</name>
<dbReference type="Proteomes" id="UP000198915">
    <property type="component" value="Unassembled WGS sequence"/>
</dbReference>
<dbReference type="RefSeq" id="WP_092270029.1">
    <property type="nucleotide sequence ID" value="NZ_FORT01000009.1"/>
</dbReference>
<dbReference type="Gene3D" id="2.40.50.100">
    <property type="match status" value="1"/>
</dbReference>
<dbReference type="InterPro" id="IPR011053">
    <property type="entry name" value="Single_hybrid_motif"/>
</dbReference>
<dbReference type="Pfam" id="PF00364">
    <property type="entry name" value="Biotin_lipoyl"/>
    <property type="match status" value="1"/>
</dbReference>
<evidence type="ECO:0000313" key="3">
    <source>
        <dbReference type="Proteomes" id="UP000198915"/>
    </source>
</evidence>
<dbReference type="STRING" id="1884381.SAMN05518846_109107"/>
<keyword evidence="3" id="KW-1185">Reference proteome</keyword>
<protein>
    <submittedName>
        <fullName evidence="2">Acetyl-CoA carboxylase biotin carboxyl carrier protein</fullName>
    </submittedName>
</protein>